<dbReference type="EMBL" id="LCAK01000001">
    <property type="protein sequence ID" value="KKR89258.1"/>
    <property type="molecule type" value="Genomic_DNA"/>
</dbReference>
<dbReference type="InterPro" id="IPR020598">
    <property type="entry name" value="rRNA_Ade_methylase_Trfase_N"/>
</dbReference>
<feature type="binding site" evidence="7">
    <location>
        <position position="110"/>
    </location>
    <ligand>
        <name>S-adenosyl-L-methionine</name>
        <dbReference type="ChEBI" id="CHEBI:59789"/>
    </ligand>
</feature>
<protein>
    <submittedName>
        <fullName evidence="9">Ribosomal RNA small subunit methyltransferase A</fullName>
    </submittedName>
</protein>
<keyword evidence="2" id="KW-0698">rRNA processing</keyword>
<keyword evidence="3 7" id="KW-0489">Methyltransferase</keyword>
<sequence>MSRYLGQHFLIAKRKIGKIVESLELKDKDVIIEIGPGKSALTIPLCENCRKLGCKIIAVEKDKLLANNLKEKFKNDKNVEIIEGDVLKILSKTIIQFNNLSTGNYKIVGNIPYYITGYLLRTFGELEIKPSLIILTIQKEVAERIIVKPPKMNLLAASVQFWAEPKIIGYVSRKDFSPPPKVDSAIIELKIKNYELRIKDNYYRIIKILFKQPRKTILNNLLSGIGDKNKEEIVEKLKKAGIDPRARPQNLSIEQIIELSTLF</sequence>
<evidence type="ECO:0000313" key="10">
    <source>
        <dbReference type="Proteomes" id="UP000033918"/>
    </source>
</evidence>
<feature type="binding site" evidence="7">
    <location>
        <position position="60"/>
    </location>
    <ligand>
        <name>S-adenosyl-L-methionine</name>
        <dbReference type="ChEBI" id="CHEBI:59789"/>
    </ligand>
</feature>
<evidence type="ECO:0000256" key="6">
    <source>
        <dbReference type="ARBA" id="ARBA00022884"/>
    </source>
</evidence>
<dbReference type="GO" id="GO:0005829">
    <property type="term" value="C:cytosol"/>
    <property type="evidence" value="ECO:0007669"/>
    <property type="project" value="TreeGrafter"/>
</dbReference>
<dbReference type="GO" id="GO:0000179">
    <property type="term" value="F:rRNA (adenine-N6,N6-)-dimethyltransferase activity"/>
    <property type="evidence" value="ECO:0007669"/>
    <property type="project" value="UniProtKB-UniRule"/>
</dbReference>
<name>A0A0G0UKE0_9BACT</name>
<dbReference type="InterPro" id="IPR001737">
    <property type="entry name" value="KsgA/Erm"/>
</dbReference>
<evidence type="ECO:0000256" key="1">
    <source>
        <dbReference type="ARBA" id="ARBA00022490"/>
    </source>
</evidence>
<evidence type="ECO:0000256" key="5">
    <source>
        <dbReference type="ARBA" id="ARBA00022691"/>
    </source>
</evidence>
<gene>
    <name evidence="9" type="ORF">UU38_C0001G0160</name>
</gene>
<dbReference type="PROSITE" id="PS51689">
    <property type="entry name" value="SAM_RNA_A_N6_MT"/>
    <property type="match status" value="1"/>
</dbReference>
<dbReference type="SUPFAM" id="SSF53335">
    <property type="entry name" value="S-adenosyl-L-methionine-dependent methyltransferases"/>
    <property type="match status" value="1"/>
</dbReference>
<evidence type="ECO:0000313" key="9">
    <source>
        <dbReference type="EMBL" id="KKR89258.1"/>
    </source>
</evidence>
<evidence type="ECO:0000256" key="7">
    <source>
        <dbReference type="PROSITE-ProRule" id="PRU01026"/>
    </source>
</evidence>
<comment type="similarity">
    <text evidence="7">Belongs to the class I-like SAM-binding methyltransferase superfamily. rRNA adenine N(6)-methyltransferase family.</text>
</comment>
<dbReference type="NCBIfam" id="TIGR00755">
    <property type="entry name" value="ksgA"/>
    <property type="match status" value="1"/>
</dbReference>
<reference evidence="9 10" key="1">
    <citation type="journal article" date="2015" name="Nature">
        <title>rRNA introns, odd ribosomes, and small enigmatic genomes across a large radiation of phyla.</title>
        <authorList>
            <person name="Brown C.T."/>
            <person name="Hug L.A."/>
            <person name="Thomas B.C."/>
            <person name="Sharon I."/>
            <person name="Castelle C.J."/>
            <person name="Singh A."/>
            <person name="Wilkins M.J."/>
            <person name="Williams K.H."/>
            <person name="Banfield J.F."/>
        </authorList>
    </citation>
    <scope>NUCLEOTIDE SEQUENCE [LARGE SCALE GENOMIC DNA]</scope>
</reference>
<organism evidence="9 10">
    <name type="scientific">Candidatus Wolfebacteria bacterium GW2011_GWB1_41_12</name>
    <dbReference type="NCBI Taxonomy" id="1619006"/>
    <lineage>
        <taxon>Bacteria</taxon>
        <taxon>Candidatus Wolfeibacteriota</taxon>
    </lineage>
</organism>
<dbReference type="Gene3D" id="1.10.8.100">
    <property type="entry name" value="Ribosomal RNA adenine dimethylase-like, domain 2"/>
    <property type="match status" value="1"/>
</dbReference>
<feature type="domain" description="Ribosomal RNA adenine methylase transferase N-terminal" evidence="8">
    <location>
        <begin position="15"/>
        <end position="193"/>
    </location>
</feature>
<dbReference type="AlphaFoldDB" id="A0A0G0UKE0"/>
<dbReference type="InterPro" id="IPR023165">
    <property type="entry name" value="rRNA_Ade_diMease-like_C"/>
</dbReference>
<dbReference type="PANTHER" id="PTHR11727">
    <property type="entry name" value="DIMETHYLADENOSINE TRANSFERASE"/>
    <property type="match status" value="1"/>
</dbReference>
<dbReference type="Pfam" id="PF00398">
    <property type="entry name" value="RrnaAD"/>
    <property type="match status" value="1"/>
</dbReference>
<evidence type="ECO:0000256" key="4">
    <source>
        <dbReference type="ARBA" id="ARBA00022679"/>
    </source>
</evidence>
<evidence type="ECO:0000256" key="2">
    <source>
        <dbReference type="ARBA" id="ARBA00022552"/>
    </source>
</evidence>
<feature type="binding site" evidence="7">
    <location>
        <position position="85"/>
    </location>
    <ligand>
        <name>S-adenosyl-L-methionine</name>
        <dbReference type="ChEBI" id="CHEBI:59789"/>
    </ligand>
</feature>
<dbReference type="PANTHER" id="PTHR11727:SF7">
    <property type="entry name" value="DIMETHYLADENOSINE TRANSFERASE-RELATED"/>
    <property type="match status" value="1"/>
</dbReference>
<keyword evidence="5 7" id="KW-0949">S-adenosyl-L-methionine</keyword>
<dbReference type="InterPro" id="IPR029063">
    <property type="entry name" value="SAM-dependent_MTases_sf"/>
</dbReference>
<dbReference type="Proteomes" id="UP000033918">
    <property type="component" value="Unassembled WGS sequence"/>
</dbReference>
<dbReference type="PATRIC" id="fig|1619006.3.peg.167"/>
<keyword evidence="6 7" id="KW-0694">RNA-binding</keyword>
<dbReference type="GO" id="GO:0003723">
    <property type="term" value="F:RNA binding"/>
    <property type="evidence" value="ECO:0007669"/>
    <property type="project" value="UniProtKB-UniRule"/>
</dbReference>
<keyword evidence="4 7" id="KW-0808">Transferase</keyword>
<feature type="binding site" evidence="7">
    <location>
        <position position="10"/>
    </location>
    <ligand>
        <name>S-adenosyl-L-methionine</name>
        <dbReference type="ChEBI" id="CHEBI:59789"/>
    </ligand>
</feature>
<evidence type="ECO:0000259" key="8">
    <source>
        <dbReference type="SMART" id="SM00650"/>
    </source>
</evidence>
<dbReference type="SMART" id="SM00650">
    <property type="entry name" value="rADc"/>
    <property type="match status" value="1"/>
</dbReference>
<feature type="binding site" evidence="7">
    <location>
        <position position="35"/>
    </location>
    <ligand>
        <name>S-adenosyl-L-methionine</name>
        <dbReference type="ChEBI" id="CHEBI:59789"/>
    </ligand>
</feature>
<proteinExistence type="inferred from homology"/>
<accession>A0A0G0UKE0</accession>
<feature type="binding site" evidence="7">
    <location>
        <position position="8"/>
    </location>
    <ligand>
        <name>S-adenosyl-L-methionine</name>
        <dbReference type="ChEBI" id="CHEBI:59789"/>
    </ligand>
</feature>
<dbReference type="CDD" id="cd02440">
    <property type="entry name" value="AdoMet_MTases"/>
    <property type="match status" value="1"/>
</dbReference>
<keyword evidence="1" id="KW-0963">Cytoplasm</keyword>
<evidence type="ECO:0000256" key="3">
    <source>
        <dbReference type="ARBA" id="ARBA00022603"/>
    </source>
</evidence>
<dbReference type="Gene3D" id="3.40.50.150">
    <property type="entry name" value="Vaccinia Virus protein VP39"/>
    <property type="match status" value="1"/>
</dbReference>
<comment type="caution">
    <text evidence="9">The sequence shown here is derived from an EMBL/GenBank/DDBJ whole genome shotgun (WGS) entry which is preliminary data.</text>
</comment>
<dbReference type="InterPro" id="IPR011530">
    <property type="entry name" value="rRNA_adenine_dimethylase"/>
</dbReference>